<evidence type="ECO:0000313" key="1">
    <source>
        <dbReference type="EMBL" id="MED6213501.1"/>
    </source>
</evidence>
<dbReference type="EMBL" id="JASCZI010243700">
    <property type="protein sequence ID" value="MED6213501.1"/>
    <property type="molecule type" value="Genomic_DNA"/>
</dbReference>
<organism evidence="1 2">
    <name type="scientific">Stylosanthes scabra</name>
    <dbReference type="NCBI Taxonomy" id="79078"/>
    <lineage>
        <taxon>Eukaryota</taxon>
        <taxon>Viridiplantae</taxon>
        <taxon>Streptophyta</taxon>
        <taxon>Embryophyta</taxon>
        <taxon>Tracheophyta</taxon>
        <taxon>Spermatophyta</taxon>
        <taxon>Magnoliopsida</taxon>
        <taxon>eudicotyledons</taxon>
        <taxon>Gunneridae</taxon>
        <taxon>Pentapetalae</taxon>
        <taxon>rosids</taxon>
        <taxon>fabids</taxon>
        <taxon>Fabales</taxon>
        <taxon>Fabaceae</taxon>
        <taxon>Papilionoideae</taxon>
        <taxon>50 kb inversion clade</taxon>
        <taxon>dalbergioids sensu lato</taxon>
        <taxon>Dalbergieae</taxon>
        <taxon>Pterocarpus clade</taxon>
        <taxon>Stylosanthes</taxon>
    </lineage>
</organism>
<evidence type="ECO:0000313" key="2">
    <source>
        <dbReference type="Proteomes" id="UP001341840"/>
    </source>
</evidence>
<name>A0ABU6YUK6_9FABA</name>
<proteinExistence type="predicted"/>
<comment type="caution">
    <text evidence="1">The sequence shown here is derived from an EMBL/GenBank/DDBJ whole genome shotgun (WGS) entry which is preliminary data.</text>
</comment>
<gene>
    <name evidence="1" type="ORF">PIB30_094014</name>
</gene>
<keyword evidence="2" id="KW-1185">Reference proteome</keyword>
<protein>
    <submittedName>
        <fullName evidence="1">Uncharacterized protein</fullName>
    </submittedName>
</protein>
<sequence length="139" mass="15808">MWEFRGNSVTPELVSCIPASWYLSSGQSFQLECPFPEVFLYTEGPFQLALSFPSWAAEVPVFTFLGIKYWRTGYRGTALPMMKGIESGRLDTSGTHFDQPKRETQGNYYLVPDVNLPDYFVVPVHVVPYCFPTSLVYAK</sequence>
<dbReference type="Proteomes" id="UP001341840">
    <property type="component" value="Unassembled WGS sequence"/>
</dbReference>
<accession>A0ABU6YUK6</accession>
<reference evidence="1 2" key="1">
    <citation type="journal article" date="2023" name="Plants (Basel)">
        <title>Bridging the Gap: Combining Genomics and Transcriptomics Approaches to Understand Stylosanthes scabra, an Orphan Legume from the Brazilian Caatinga.</title>
        <authorList>
            <person name="Ferreira-Neto J.R.C."/>
            <person name="da Silva M.D."/>
            <person name="Binneck E."/>
            <person name="de Melo N.F."/>
            <person name="da Silva R.H."/>
            <person name="de Melo A.L.T.M."/>
            <person name="Pandolfi V."/>
            <person name="Bustamante F.O."/>
            <person name="Brasileiro-Vidal A.C."/>
            <person name="Benko-Iseppon A.M."/>
        </authorList>
    </citation>
    <scope>NUCLEOTIDE SEQUENCE [LARGE SCALE GENOMIC DNA]</scope>
    <source>
        <tissue evidence="1">Leaves</tissue>
    </source>
</reference>